<reference evidence="3 4" key="1">
    <citation type="journal article" date="2019" name="Int. J. Syst. Evol. Microbiol.">
        <title>The Global Catalogue of Microorganisms (GCM) 10K type strain sequencing project: providing services to taxonomists for standard genome sequencing and annotation.</title>
        <authorList>
            <consortium name="The Broad Institute Genomics Platform"/>
            <consortium name="The Broad Institute Genome Sequencing Center for Infectious Disease"/>
            <person name="Wu L."/>
            <person name="Ma J."/>
        </authorList>
    </citation>
    <scope>NUCLEOTIDE SEQUENCE [LARGE SCALE GENOMIC DNA]</scope>
    <source>
        <strain evidence="3 4">DT85</strain>
    </source>
</reference>
<accession>A0ABD5ZQG9</accession>
<evidence type="ECO:0000259" key="2">
    <source>
        <dbReference type="Pfam" id="PF26490"/>
    </source>
</evidence>
<comment type="caution">
    <text evidence="3">The sequence shown here is derived from an EMBL/GenBank/DDBJ whole genome shotgun (WGS) entry which is preliminary data.</text>
</comment>
<name>A0ABD5ZQG9_9EURY</name>
<dbReference type="EMBL" id="JBHTAP010000001">
    <property type="protein sequence ID" value="MFC7235590.1"/>
    <property type="molecule type" value="Genomic_DNA"/>
</dbReference>
<dbReference type="GeneID" id="79267286"/>
<dbReference type="Proteomes" id="UP001596398">
    <property type="component" value="Unassembled WGS sequence"/>
</dbReference>
<dbReference type="RefSeq" id="WP_276233727.1">
    <property type="nucleotide sequence ID" value="NZ_CP119802.1"/>
</dbReference>
<keyword evidence="1" id="KW-0812">Transmembrane</keyword>
<keyword evidence="4" id="KW-1185">Reference proteome</keyword>
<dbReference type="Pfam" id="PF26490">
    <property type="entry name" value="DUF8159"/>
    <property type="match status" value="1"/>
</dbReference>
<feature type="transmembrane region" description="Helical" evidence="1">
    <location>
        <begin position="64"/>
        <end position="89"/>
    </location>
</feature>
<evidence type="ECO:0000313" key="4">
    <source>
        <dbReference type="Proteomes" id="UP001596398"/>
    </source>
</evidence>
<dbReference type="AlphaFoldDB" id="A0ABD5ZQG9"/>
<proteinExistence type="predicted"/>
<keyword evidence="1" id="KW-0472">Membrane</keyword>
<sequence>MSDDEAGYTEYRCTNCGRTTPKNTPPCDRCGGYDFERVEVRASDFDDEIRGGSTLAVVRDNPGVAAGIVVVVLGIVLAALAYGGVLVVADPTGTYRFGTVPAEPVDDDGTLTAGEFRTRVAATHEVERLAWGGTGLDMRVRTEATGGGPVSEEILSVARTYAEYVGSGGEAASLTLTMETPGGEARVTVAAADARAYANGELTDAQYRERVLG</sequence>
<gene>
    <name evidence="3" type="ORF">ACFQJ4_09720</name>
</gene>
<dbReference type="InterPro" id="IPR058473">
    <property type="entry name" value="DUF8159"/>
</dbReference>
<keyword evidence="1" id="KW-1133">Transmembrane helix</keyword>
<evidence type="ECO:0000256" key="1">
    <source>
        <dbReference type="SAM" id="Phobius"/>
    </source>
</evidence>
<feature type="domain" description="DUF8159" evidence="2">
    <location>
        <begin position="125"/>
        <end position="212"/>
    </location>
</feature>
<organism evidence="3 4">
    <name type="scientific">Halosegnis marinus</name>
    <dbReference type="NCBI Taxonomy" id="3034023"/>
    <lineage>
        <taxon>Archaea</taxon>
        <taxon>Methanobacteriati</taxon>
        <taxon>Methanobacteriota</taxon>
        <taxon>Stenosarchaea group</taxon>
        <taxon>Halobacteria</taxon>
        <taxon>Halobacteriales</taxon>
        <taxon>Natronomonadaceae</taxon>
        <taxon>Halosegnis</taxon>
    </lineage>
</organism>
<evidence type="ECO:0000313" key="3">
    <source>
        <dbReference type="EMBL" id="MFC7235590.1"/>
    </source>
</evidence>
<protein>
    <recommendedName>
        <fullName evidence="2">DUF8159 domain-containing protein</fullName>
    </recommendedName>
</protein>